<dbReference type="InterPro" id="IPR036265">
    <property type="entry name" value="HIT-like_sf"/>
</dbReference>
<sequence>MKDCTFCRISSGEVTAVRVYEDAQVLAFLDHRPLFPGHTLVIPRAHVPTLAELPDDLLVPVWSLVRSLTRAIPQALGAEGTFVGINNRVSQSVPHLHVHVVPRRRGDGLRGFFWPRQRYPSAEAMEEVAARIRAALADLISGADSSVAPLANE</sequence>
<protein>
    <submittedName>
        <fullName evidence="3">HIT family protein</fullName>
    </submittedName>
</protein>
<organism evidence="3">
    <name type="scientific">Thermomicrobium roseum</name>
    <dbReference type="NCBI Taxonomy" id="500"/>
    <lineage>
        <taxon>Bacteria</taxon>
        <taxon>Pseudomonadati</taxon>
        <taxon>Thermomicrobiota</taxon>
        <taxon>Thermomicrobia</taxon>
        <taxon>Thermomicrobiales</taxon>
        <taxon>Thermomicrobiaceae</taxon>
        <taxon>Thermomicrobium</taxon>
    </lineage>
</organism>
<dbReference type="SUPFAM" id="SSF54197">
    <property type="entry name" value="HIT-like"/>
    <property type="match status" value="1"/>
</dbReference>
<dbReference type="PROSITE" id="PS51084">
    <property type="entry name" value="HIT_2"/>
    <property type="match status" value="1"/>
</dbReference>
<comment type="caution">
    <text evidence="3">The sequence shown here is derived from an EMBL/GenBank/DDBJ whole genome shotgun (WGS) entry which is preliminary data.</text>
</comment>
<dbReference type="Pfam" id="PF01230">
    <property type="entry name" value="HIT"/>
    <property type="match status" value="1"/>
</dbReference>
<dbReference type="GO" id="GO:0009117">
    <property type="term" value="P:nucleotide metabolic process"/>
    <property type="evidence" value="ECO:0007669"/>
    <property type="project" value="TreeGrafter"/>
</dbReference>
<proteinExistence type="predicted"/>
<dbReference type="PRINTS" id="PR00332">
    <property type="entry name" value="HISTRIAD"/>
</dbReference>
<evidence type="ECO:0000256" key="1">
    <source>
        <dbReference type="PIRSR" id="PIRSR601310-1"/>
    </source>
</evidence>
<dbReference type="PANTHER" id="PTHR46648:SF1">
    <property type="entry name" value="ADENOSINE 5'-MONOPHOSPHORAMIDASE HNT1"/>
    <property type="match status" value="1"/>
</dbReference>
<name>A0A7C2BFJ9_THERO</name>
<evidence type="ECO:0000313" key="3">
    <source>
        <dbReference type="EMBL" id="HEF66265.1"/>
    </source>
</evidence>
<dbReference type="GO" id="GO:0003824">
    <property type="term" value="F:catalytic activity"/>
    <property type="evidence" value="ECO:0007669"/>
    <property type="project" value="InterPro"/>
</dbReference>
<accession>A0A7C2BFJ9</accession>
<dbReference type="Gene3D" id="3.30.428.10">
    <property type="entry name" value="HIT-like"/>
    <property type="match status" value="1"/>
</dbReference>
<reference evidence="3" key="1">
    <citation type="journal article" date="2020" name="mSystems">
        <title>Genome- and Community-Level Interaction Insights into Carbon Utilization and Element Cycling Functions of Hydrothermarchaeota in Hydrothermal Sediment.</title>
        <authorList>
            <person name="Zhou Z."/>
            <person name="Liu Y."/>
            <person name="Xu W."/>
            <person name="Pan J."/>
            <person name="Luo Z.H."/>
            <person name="Li M."/>
        </authorList>
    </citation>
    <scope>NUCLEOTIDE SEQUENCE [LARGE SCALE GENOMIC DNA]</scope>
    <source>
        <strain evidence="3">SpSt-222</strain>
    </source>
</reference>
<dbReference type="InterPro" id="IPR001310">
    <property type="entry name" value="Histidine_triad_HIT"/>
</dbReference>
<feature type="short sequence motif" description="Histidine triad motif" evidence="2">
    <location>
        <begin position="95"/>
        <end position="99"/>
    </location>
</feature>
<gene>
    <name evidence="3" type="ORF">ENP47_11825</name>
</gene>
<dbReference type="EMBL" id="DSJL01000011">
    <property type="protein sequence ID" value="HEF66265.1"/>
    <property type="molecule type" value="Genomic_DNA"/>
</dbReference>
<feature type="active site" description="Tele-AMP-histidine intermediate" evidence="1">
    <location>
        <position position="97"/>
    </location>
</feature>
<evidence type="ECO:0000256" key="2">
    <source>
        <dbReference type="PIRSR" id="PIRSR601310-3"/>
    </source>
</evidence>
<dbReference type="PANTHER" id="PTHR46648">
    <property type="entry name" value="HIT FAMILY PROTEIN 1"/>
    <property type="match status" value="1"/>
</dbReference>
<dbReference type="AlphaFoldDB" id="A0A7C2BFJ9"/>
<dbReference type="InterPro" id="IPR011146">
    <property type="entry name" value="HIT-like"/>
</dbReference>